<dbReference type="AlphaFoldDB" id="A0AAD4BJV4"/>
<name>A0AAD4BJV4_BOLED</name>
<evidence type="ECO:0000313" key="2">
    <source>
        <dbReference type="Proteomes" id="UP001194468"/>
    </source>
</evidence>
<dbReference type="EMBL" id="WHUW01000040">
    <property type="protein sequence ID" value="KAF8432420.1"/>
    <property type="molecule type" value="Genomic_DNA"/>
</dbReference>
<proteinExistence type="predicted"/>
<reference evidence="1" key="1">
    <citation type="submission" date="2019-10" db="EMBL/GenBank/DDBJ databases">
        <authorList>
            <consortium name="DOE Joint Genome Institute"/>
            <person name="Kuo A."/>
            <person name="Miyauchi S."/>
            <person name="Kiss E."/>
            <person name="Drula E."/>
            <person name="Kohler A."/>
            <person name="Sanchez-Garcia M."/>
            <person name="Andreopoulos B."/>
            <person name="Barry K.W."/>
            <person name="Bonito G."/>
            <person name="Buee M."/>
            <person name="Carver A."/>
            <person name="Chen C."/>
            <person name="Cichocki N."/>
            <person name="Clum A."/>
            <person name="Culley D."/>
            <person name="Crous P.W."/>
            <person name="Fauchery L."/>
            <person name="Girlanda M."/>
            <person name="Hayes R."/>
            <person name="Keri Z."/>
            <person name="LaButti K."/>
            <person name="Lipzen A."/>
            <person name="Lombard V."/>
            <person name="Magnuson J."/>
            <person name="Maillard F."/>
            <person name="Morin E."/>
            <person name="Murat C."/>
            <person name="Nolan M."/>
            <person name="Ohm R."/>
            <person name="Pangilinan J."/>
            <person name="Pereira M."/>
            <person name="Perotto S."/>
            <person name="Peter M."/>
            <person name="Riley R."/>
            <person name="Sitrit Y."/>
            <person name="Stielow B."/>
            <person name="Szollosi G."/>
            <person name="Zifcakova L."/>
            <person name="Stursova M."/>
            <person name="Spatafora J.W."/>
            <person name="Tedersoo L."/>
            <person name="Vaario L.-M."/>
            <person name="Yamada A."/>
            <person name="Yan M."/>
            <person name="Wang P."/>
            <person name="Xu J."/>
            <person name="Bruns T."/>
            <person name="Baldrian P."/>
            <person name="Vilgalys R."/>
            <person name="Henrissat B."/>
            <person name="Grigoriev I.V."/>
            <person name="Hibbett D."/>
            <person name="Nagy L.G."/>
            <person name="Martin F.M."/>
        </authorList>
    </citation>
    <scope>NUCLEOTIDE SEQUENCE</scope>
    <source>
        <strain evidence="1">BED1</strain>
    </source>
</reference>
<sequence length="152" mass="17850">MISKYRIAGPHLQVLRAKTEPTRCLSGGLRSPPFYLAACMLYVFSHTRGHARRRFGLPRCLSGTTVEHEETYSVSSFRCDLPLLFAYARTTAFRLTLGTDRWSRRSLLMEVDLTESHYCLFWRFSPVVFARKWQVFRWLFCFPTFAVRPLRT</sequence>
<protein>
    <submittedName>
        <fullName evidence="1">Uncharacterized protein</fullName>
    </submittedName>
</protein>
<gene>
    <name evidence="1" type="ORF">L210DRAFT_536949</name>
</gene>
<organism evidence="1 2">
    <name type="scientific">Boletus edulis BED1</name>
    <dbReference type="NCBI Taxonomy" id="1328754"/>
    <lineage>
        <taxon>Eukaryota</taxon>
        <taxon>Fungi</taxon>
        <taxon>Dikarya</taxon>
        <taxon>Basidiomycota</taxon>
        <taxon>Agaricomycotina</taxon>
        <taxon>Agaricomycetes</taxon>
        <taxon>Agaricomycetidae</taxon>
        <taxon>Boletales</taxon>
        <taxon>Boletineae</taxon>
        <taxon>Boletaceae</taxon>
        <taxon>Boletoideae</taxon>
        <taxon>Boletus</taxon>
    </lineage>
</organism>
<comment type="caution">
    <text evidence="1">The sequence shown here is derived from an EMBL/GenBank/DDBJ whole genome shotgun (WGS) entry which is preliminary data.</text>
</comment>
<accession>A0AAD4BJV4</accession>
<reference evidence="1" key="2">
    <citation type="journal article" date="2020" name="Nat. Commun.">
        <title>Large-scale genome sequencing of mycorrhizal fungi provides insights into the early evolution of symbiotic traits.</title>
        <authorList>
            <person name="Miyauchi S."/>
            <person name="Kiss E."/>
            <person name="Kuo A."/>
            <person name="Drula E."/>
            <person name="Kohler A."/>
            <person name="Sanchez-Garcia M."/>
            <person name="Morin E."/>
            <person name="Andreopoulos B."/>
            <person name="Barry K.W."/>
            <person name="Bonito G."/>
            <person name="Buee M."/>
            <person name="Carver A."/>
            <person name="Chen C."/>
            <person name="Cichocki N."/>
            <person name="Clum A."/>
            <person name="Culley D."/>
            <person name="Crous P.W."/>
            <person name="Fauchery L."/>
            <person name="Girlanda M."/>
            <person name="Hayes R.D."/>
            <person name="Keri Z."/>
            <person name="LaButti K."/>
            <person name="Lipzen A."/>
            <person name="Lombard V."/>
            <person name="Magnuson J."/>
            <person name="Maillard F."/>
            <person name="Murat C."/>
            <person name="Nolan M."/>
            <person name="Ohm R.A."/>
            <person name="Pangilinan J."/>
            <person name="Pereira M.F."/>
            <person name="Perotto S."/>
            <person name="Peter M."/>
            <person name="Pfister S."/>
            <person name="Riley R."/>
            <person name="Sitrit Y."/>
            <person name="Stielow J.B."/>
            <person name="Szollosi G."/>
            <person name="Zifcakova L."/>
            <person name="Stursova M."/>
            <person name="Spatafora J.W."/>
            <person name="Tedersoo L."/>
            <person name="Vaario L.M."/>
            <person name="Yamada A."/>
            <person name="Yan M."/>
            <person name="Wang P."/>
            <person name="Xu J."/>
            <person name="Bruns T."/>
            <person name="Baldrian P."/>
            <person name="Vilgalys R."/>
            <person name="Dunand C."/>
            <person name="Henrissat B."/>
            <person name="Grigoriev I.V."/>
            <person name="Hibbett D."/>
            <person name="Nagy L.G."/>
            <person name="Martin F.M."/>
        </authorList>
    </citation>
    <scope>NUCLEOTIDE SEQUENCE</scope>
    <source>
        <strain evidence="1">BED1</strain>
    </source>
</reference>
<evidence type="ECO:0000313" key="1">
    <source>
        <dbReference type="EMBL" id="KAF8432420.1"/>
    </source>
</evidence>
<dbReference type="Proteomes" id="UP001194468">
    <property type="component" value="Unassembled WGS sequence"/>
</dbReference>
<keyword evidence="2" id="KW-1185">Reference proteome</keyword>